<reference evidence="4" key="1">
    <citation type="journal article" date="2019" name="Int. J. Syst. Evol. Microbiol.">
        <title>The Global Catalogue of Microorganisms (GCM) 10K type strain sequencing project: providing services to taxonomists for standard genome sequencing and annotation.</title>
        <authorList>
            <consortium name="The Broad Institute Genomics Platform"/>
            <consortium name="The Broad Institute Genome Sequencing Center for Infectious Disease"/>
            <person name="Wu L."/>
            <person name="Ma J."/>
        </authorList>
    </citation>
    <scope>NUCLEOTIDE SEQUENCE [LARGE SCALE GENOMIC DNA]</scope>
    <source>
        <strain evidence="4">IBRC-M 10908</strain>
    </source>
</reference>
<keyword evidence="2" id="KW-0812">Transmembrane</keyword>
<gene>
    <name evidence="3" type="ORF">ACFPET_01180</name>
</gene>
<keyword evidence="4" id="KW-1185">Reference proteome</keyword>
<dbReference type="EMBL" id="JBHSDK010000001">
    <property type="protein sequence ID" value="MFC4333806.1"/>
    <property type="molecule type" value="Genomic_DNA"/>
</dbReference>
<evidence type="ECO:0000313" key="4">
    <source>
        <dbReference type="Proteomes" id="UP001595823"/>
    </source>
</evidence>
<dbReference type="Pfam" id="PF04341">
    <property type="entry name" value="DUF485"/>
    <property type="match status" value="1"/>
</dbReference>
<name>A0ABV8TTU0_9ACTN</name>
<feature type="transmembrane region" description="Helical" evidence="2">
    <location>
        <begin position="37"/>
        <end position="59"/>
    </location>
</feature>
<evidence type="ECO:0000256" key="1">
    <source>
        <dbReference type="SAM" id="MobiDB-lite"/>
    </source>
</evidence>
<dbReference type="Proteomes" id="UP001595823">
    <property type="component" value="Unassembled WGS sequence"/>
</dbReference>
<evidence type="ECO:0000256" key="2">
    <source>
        <dbReference type="SAM" id="Phobius"/>
    </source>
</evidence>
<feature type="region of interest" description="Disordered" evidence="1">
    <location>
        <begin position="1"/>
        <end position="22"/>
    </location>
</feature>
<protein>
    <submittedName>
        <fullName evidence="3">DUF485 domain-containing protein</fullName>
    </submittedName>
</protein>
<comment type="caution">
    <text evidence="3">The sequence shown here is derived from an EMBL/GenBank/DDBJ whole genome shotgun (WGS) entry which is preliminary data.</text>
</comment>
<dbReference type="PANTHER" id="PTHR38441">
    <property type="entry name" value="INTEGRAL MEMBRANE PROTEIN-RELATED"/>
    <property type="match status" value="1"/>
</dbReference>
<evidence type="ECO:0000313" key="3">
    <source>
        <dbReference type="EMBL" id="MFC4333806.1"/>
    </source>
</evidence>
<keyword evidence="2" id="KW-1133">Transmembrane helix</keyword>
<sequence>MSTVLNDESEPTEGSAPPDGVHSSAQFRALQRTLFRFTVPATLGFMAWYFLYVFLSAYARDFMGTVLFGNINVALLLGLGQFVSTFAIAWAYMRYCSRKYDPAAAEVRAAAEAENAVSGKEGGR</sequence>
<feature type="transmembrane region" description="Helical" evidence="2">
    <location>
        <begin position="71"/>
        <end position="92"/>
    </location>
</feature>
<organism evidence="3 4">
    <name type="scientific">Salininema proteolyticum</name>
    <dbReference type="NCBI Taxonomy" id="1607685"/>
    <lineage>
        <taxon>Bacteria</taxon>
        <taxon>Bacillati</taxon>
        <taxon>Actinomycetota</taxon>
        <taxon>Actinomycetes</taxon>
        <taxon>Glycomycetales</taxon>
        <taxon>Glycomycetaceae</taxon>
        <taxon>Salininema</taxon>
    </lineage>
</organism>
<proteinExistence type="predicted"/>
<keyword evidence="2" id="KW-0472">Membrane</keyword>
<dbReference type="InterPro" id="IPR007436">
    <property type="entry name" value="DUF485"/>
</dbReference>
<dbReference type="PANTHER" id="PTHR38441:SF1">
    <property type="entry name" value="MEMBRANE PROTEIN"/>
    <property type="match status" value="1"/>
</dbReference>
<dbReference type="RefSeq" id="WP_380617537.1">
    <property type="nucleotide sequence ID" value="NZ_JBHSDK010000001.1"/>
</dbReference>
<accession>A0ABV8TTU0</accession>